<reference evidence="1 5" key="1">
    <citation type="submission" date="2020-07" db="EMBL/GenBank/DDBJ databases">
        <title>Characterization and genome sequencing of isolate MD1, a novel member within the family Lachnospiraceae.</title>
        <authorList>
            <person name="Rettenmaier R."/>
            <person name="Di Bello L."/>
            <person name="Zinser C."/>
            <person name="Scheitz K."/>
            <person name="Liebl W."/>
            <person name="Zverlov V."/>
        </authorList>
    </citation>
    <scope>NUCLEOTIDE SEQUENCE [LARGE SCALE GENOMIC DNA]</scope>
    <source>
        <strain evidence="1 5">MD1</strain>
    </source>
</reference>
<protein>
    <recommendedName>
        <fullName evidence="6">Transposase</fullName>
    </recommendedName>
</protein>
<evidence type="ECO:0000313" key="1">
    <source>
        <dbReference type="EMBL" id="MBB2181544.1"/>
    </source>
</evidence>
<dbReference type="RefSeq" id="WP_228351319.1">
    <property type="nucleotide sequence ID" value="NZ_JACEGA010000001.1"/>
</dbReference>
<keyword evidence="5" id="KW-1185">Reference proteome</keyword>
<evidence type="ECO:0000313" key="4">
    <source>
        <dbReference type="EMBL" id="MBB2183993.1"/>
    </source>
</evidence>
<name>A0A839JWB2_9FIRM</name>
<dbReference type="InterPro" id="IPR010921">
    <property type="entry name" value="Trp_repressor/repl_initiator"/>
</dbReference>
<dbReference type="EMBL" id="JACEGA010000001">
    <property type="protein sequence ID" value="MBB2183520.1"/>
    <property type="molecule type" value="Genomic_DNA"/>
</dbReference>
<proteinExistence type="predicted"/>
<evidence type="ECO:0000313" key="2">
    <source>
        <dbReference type="EMBL" id="MBB2183520.1"/>
    </source>
</evidence>
<evidence type="ECO:0000313" key="5">
    <source>
        <dbReference type="Proteomes" id="UP000574276"/>
    </source>
</evidence>
<dbReference type="Proteomes" id="UP000574276">
    <property type="component" value="Unassembled WGS sequence"/>
</dbReference>
<accession>A0A839JWB2</accession>
<dbReference type="NCBIfam" id="NF047593">
    <property type="entry name" value="IS66_ISAeme5_TnpA"/>
    <property type="match status" value="1"/>
</dbReference>
<dbReference type="EMBL" id="JACEGA010000001">
    <property type="protein sequence ID" value="MBB2181544.1"/>
    <property type="molecule type" value="Genomic_DNA"/>
</dbReference>
<dbReference type="EMBL" id="JACEGA010000001">
    <property type="protein sequence ID" value="MBB2183993.1"/>
    <property type="molecule type" value="Genomic_DNA"/>
</dbReference>
<gene>
    <name evidence="1" type="ORF">H0486_01370</name>
    <name evidence="2" type="ORF">H0486_11595</name>
    <name evidence="3" type="ORF">H0486_11690</name>
    <name evidence="4" type="ORF">H0486_14025</name>
</gene>
<evidence type="ECO:0008006" key="6">
    <source>
        <dbReference type="Google" id="ProtNLM"/>
    </source>
</evidence>
<dbReference type="GO" id="GO:0043565">
    <property type="term" value="F:sequence-specific DNA binding"/>
    <property type="evidence" value="ECO:0007669"/>
    <property type="project" value="InterPro"/>
</dbReference>
<comment type="caution">
    <text evidence="1">The sequence shown here is derived from an EMBL/GenBank/DDBJ whole genome shotgun (WGS) entry which is preliminary data.</text>
</comment>
<dbReference type="SUPFAM" id="SSF48295">
    <property type="entry name" value="TrpR-like"/>
    <property type="match status" value="1"/>
</dbReference>
<dbReference type="EMBL" id="JACEGA010000001">
    <property type="protein sequence ID" value="MBB2183536.1"/>
    <property type="molecule type" value="Genomic_DNA"/>
</dbReference>
<sequence>MNAKNMKKEYNLKQWHLIIQDCRNSGMKVDDWCKQNDVNRNSYYYWYKKIREAACEVLTESNVAVSPSFASVPMNVIEPINNGNQGSLNISIGKVKIEVTENTSPDILRMVLEVLSNA</sequence>
<dbReference type="AlphaFoldDB" id="A0A839JWB2"/>
<evidence type="ECO:0000313" key="3">
    <source>
        <dbReference type="EMBL" id="MBB2183536.1"/>
    </source>
</evidence>
<organism evidence="1 5">
    <name type="scientific">Variimorphobacter saccharofermentans</name>
    <dbReference type="NCBI Taxonomy" id="2755051"/>
    <lineage>
        <taxon>Bacteria</taxon>
        <taxon>Bacillati</taxon>
        <taxon>Bacillota</taxon>
        <taxon>Clostridia</taxon>
        <taxon>Lachnospirales</taxon>
        <taxon>Lachnospiraceae</taxon>
        <taxon>Variimorphobacter</taxon>
    </lineage>
</organism>